<dbReference type="InterPro" id="IPR010359">
    <property type="entry name" value="IrrE_HExxH"/>
</dbReference>
<dbReference type="Proteomes" id="UP000581688">
    <property type="component" value="Unassembled WGS sequence"/>
</dbReference>
<evidence type="ECO:0000259" key="1">
    <source>
        <dbReference type="Pfam" id="PF06114"/>
    </source>
</evidence>
<evidence type="ECO:0000313" key="2">
    <source>
        <dbReference type="EMBL" id="MBB6451999.1"/>
    </source>
</evidence>
<protein>
    <submittedName>
        <fullName evidence="2">Zn-dependent peptidase ImmA (M78 family)</fullName>
    </submittedName>
</protein>
<dbReference type="RefSeq" id="WP_174494445.1">
    <property type="nucleotide sequence ID" value="NZ_CADDWK010000001.1"/>
</dbReference>
<dbReference type="PANTHER" id="PTHR43236:SF1">
    <property type="entry name" value="BLL7220 PROTEIN"/>
    <property type="match status" value="1"/>
</dbReference>
<gene>
    <name evidence="2" type="ORF">HNQ94_000420</name>
</gene>
<keyword evidence="3" id="KW-1185">Reference proteome</keyword>
<dbReference type="PANTHER" id="PTHR43236">
    <property type="entry name" value="ANTITOXIN HIGA1"/>
    <property type="match status" value="1"/>
</dbReference>
<dbReference type="Pfam" id="PF06114">
    <property type="entry name" value="Peptidase_M78"/>
    <property type="match status" value="1"/>
</dbReference>
<accession>A0A841PT45</accession>
<dbReference type="AlphaFoldDB" id="A0A841PT45"/>
<reference evidence="2 3" key="1">
    <citation type="submission" date="2020-08" db="EMBL/GenBank/DDBJ databases">
        <title>Genomic Encyclopedia of Type Strains, Phase IV (KMG-IV): sequencing the most valuable type-strain genomes for metagenomic binning, comparative biology and taxonomic classification.</title>
        <authorList>
            <person name="Goeker M."/>
        </authorList>
    </citation>
    <scope>NUCLEOTIDE SEQUENCE [LARGE SCALE GENOMIC DNA]</scope>
    <source>
        <strain evidence="2 3">DSM 19612</strain>
    </source>
</reference>
<dbReference type="EMBL" id="JACHGH010000001">
    <property type="protein sequence ID" value="MBB6451999.1"/>
    <property type="molecule type" value="Genomic_DNA"/>
</dbReference>
<dbReference type="InterPro" id="IPR052345">
    <property type="entry name" value="Rad_response_metalloprotease"/>
</dbReference>
<organism evidence="2 3">
    <name type="scientific">Salirhabdus euzebyi</name>
    <dbReference type="NCBI Taxonomy" id="394506"/>
    <lineage>
        <taxon>Bacteria</taxon>
        <taxon>Bacillati</taxon>
        <taxon>Bacillota</taxon>
        <taxon>Bacilli</taxon>
        <taxon>Bacillales</taxon>
        <taxon>Bacillaceae</taxon>
        <taxon>Salirhabdus</taxon>
    </lineage>
</organism>
<name>A0A841PT45_9BACI</name>
<sequence length="79" mass="9239">MSLQIEEKEANAFAMALLMPEGLVRKQVAKYINDEHGIDQENDENIKKLADLFQVSEQLMLIRLSQLGYFESIYKKKYK</sequence>
<comment type="caution">
    <text evidence="2">The sequence shown here is derived from an EMBL/GenBank/DDBJ whole genome shotgun (WGS) entry which is preliminary data.</text>
</comment>
<feature type="domain" description="IrrE N-terminal-like" evidence="1">
    <location>
        <begin position="5"/>
        <end position="65"/>
    </location>
</feature>
<proteinExistence type="predicted"/>
<evidence type="ECO:0000313" key="3">
    <source>
        <dbReference type="Proteomes" id="UP000581688"/>
    </source>
</evidence>